<dbReference type="Proteomes" id="UP000003571">
    <property type="component" value="Unassembled WGS sequence"/>
</dbReference>
<feature type="signal peptide" evidence="1">
    <location>
        <begin position="1"/>
        <end position="25"/>
    </location>
</feature>
<accession>H7EKC1</accession>
<keyword evidence="1" id="KW-0732">Signal</keyword>
<proteinExistence type="predicted"/>
<dbReference type="STRING" id="907348.TresaDRAFT_1761"/>
<dbReference type="EMBL" id="AGRW01000044">
    <property type="protein sequence ID" value="EIC02008.1"/>
    <property type="molecule type" value="Genomic_DNA"/>
</dbReference>
<reference evidence="2 3" key="1">
    <citation type="submission" date="2011-09" db="EMBL/GenBank/DDBJ databases">
        <title>The draft genome of Treponema saccharophilum DSM 2985.</title>
        <authorList>
            <consortium name="US DOE Joint Genome Institute (JGI-PGF)"/>
            <person name="Lucas S."/>
            <person name="Copeland A."/>
            <person name="Lapidus A."/>
            <person name="Glavina del Rio T."/>
            <person name="Dalin E."/>
            <person name="Tice H."/>
            <person name="Bruce D."/>
            <person name="Goodwin L."/>
            <person name="Pitluck S."/>
            <person name="Peters L."/>
            <person name="Kyrpides N."/>
            <person name="Mavromatis K."/>
            <person name="Ivanova N."/>
            <person name="Markowitz V."/>
            <person name="Cheng J.-F."/>
            <person name="Hugenholtz P."/>
            <person name="Woyke T."/>
            <person name="Wu D."/>
            <person name="Gronow S."/>
            <person name="Wellnitz S."/>
            <person name="Brambilla E."/>
            <person name="Klenk H.-P."/>
            <person name="Eisen J.A."/>
        </authorList>
    </citation>
    <scope>NUCLEOTIDE SEQUENCE [LARGE SCALE GENOMIC DNA]</scope>
    <source>
        <strain evidence="2 3">DSM 2985</strain>
    </source>
</reference>
<sequence>MDLRIKSFFAAAFALPFLFSCTTLQQDVNIEQVSYDDEVVSFERRFSEIDAESLVPDADVNGKLLREQRVDDFLEDISFAIDNPSVQKAARARLLALKGEAELLSGSKSRAKSLCEESSASYKGDTRNVILSYRLGAFESGYNIEDSAPVVSEKPLLTLERAISLFKEKSYSDSAAKFDEAFLLLDPLYGDAYREIRDLAWNLRNAESGSDSFGLMTLQEISVMQMLKIARDKSDFLYNFTGGKSLGDKAFFNKVSAAGLLSPVSKPLDSENALGRDDVVTKFVTARFLWNLRAAKRNAADATKYSARLKKSPVGDVPADSPDFDAVLGCVENEYMSLEDGRNFRGDRTVSAVEFSDAVSKVE</sequence>
<dbReference type="PATRIC" id="fig|907348.3.peg.1334"/>
<feature type="chain" id="PRO_5003608751" description="Lipoprotein" evidence="1">
    <location>
        <begin position="26"/>
        <end position="363"/>
    </location>
</feature>
<dbReference type="AlphaFoldDB" id="H7EKC1"/>
<evidence type="ECO:0008006" key="4">
    <source>
        <dbReference type="Google" id="ProtNLM"/>
    </source>
</evidence>
<dbReference type="PROSITE" id="PS51257">
    <property type="entry name" value="PROKAR_LIPOPROTEIN"/>
    <property type="match status" value="1"/>
</dbReference>
<gene>
    <name evidence="2" type="ORF">TresaDRAFT_1761</name>
</gene>
<evidence type="ECO:0000313" key="3">
    <source>
        <dbReference type="Proteomes" id="UP000003571"/>
    </source>
</evidence>
<dbReference type="RefSeq" id="WP_002703992.1">
    <property type="nucleotide sequence ID" value="NZ_AGRW01000044.1"/>
</dbReference>
<dbReference type="OrthoDB" id="355708at2"/>
<evidence type="ECO:0000256" key="1">
    <source>
        <dbReference type="SAM" id="SignalP"/>
    </source>
</evidence>
<comment type="caution">
    <text evidence="2">The sequence shown here is derived from an EMBL/GenBank/DDBJ whole genome shotgun (WGS) entry which is preliminary data.</text>
</comment>
<dbReference type="eggNOG" id="ENOG5031BYU">
    <property type="taxonomic scope" value="Bacteria"/>
</dbReference>
<name>H7EKC1_9SPIR</name>
<organism evidence="2 3">
    <name type="scientific">Treponema saccharophilum DSM 2985</name>
    <dbReference type="NCBI Taxonomy" id="907348"/>
    <lineage>
        <taxon>Bacteria</taxon>
        <taxon>Pseudomonadati</taxon>
        <taxon>Spirochaetota</taxon>
        <taxon>Spirochaetia</taxon>
        <taxon>Spirochaetales</taxon>
        <taxon>Treponemataceae</taxon>
        <taxon>Treponema</taxon>
    </lineage>
</organism>
<evidence type="ECO:0000313" key="2">
    <source>
        <dbReference type="EMBL" id="EIC02008.1"/>
    </source>
</evidence>
<protein>
    <recommendedName>
        <fullName evidence="4">Lipoprotein</fullName>
    </recommendedName>
</protein>
<keyword evidence="3" id="KW-1185">Reference proteome</keyword>